<protein>
    <recommendedName>
        <fullName evidence="3">Phlebovirus glycoprotein G2 fusion domain-containing protein</fullName>
    </recommendedName>
</protein>
<gene>
    <name evidence="1" type="ORF">PoB_002954600</name>
</gene>
<keyword evidence="2" id="KW-1185">Reference proteome</keyword>
<dbReference type="AlphaFoldDB" id="A0AAV3ZVP9"/>
<reference evidence="1 2" key="1">
    <citation type="journal article" date="2021" name="Elife">
        <title>Chloroplast acquisition without the gene transfer in kleptoplastic sea slugs, Plakobranchus ocellatus.</title>
        <authorList>
            <person name="Maeda T."/>
            <person name="Takahashi S."/>
            <person name="Yoshida T."/>
            <person name="Shimamura S."/>
            <person name="Takaki Y."/>
            <person name="Nagai Y."/>
            <person name="Toyoda A."/>
            <person name="Suzuki Y."/>
            <person name="Arimoto A."/>
            <person name="Ishii H."/>
            <person name="Satoh N."/>
            <person name="Nishiyama T."/>
            <person name="Hasebe M."/>
            <person name="Maruyama T."/>
            <person name="Minagawa J."/>
            <person name="Obokata J."/>
            <person name="Shigenobu S."/>
        </authorList>
    </citation>
    <scope>NUCLEOTIDE SEQUENCE [LARGE SCALE GENOMIC DNA]</scope>
</reference>
<dbReference type="EMBL" id="BLXT01003712">
    <property type="protein sequence ID" value="GFO03041.1"/>
    <property type="molecule type" value="Genomic_DNA"/>
</dbReference>
<comment type="caution">
    <text evidence="1">The sequence shown here is derived from an EMBL/GenBank/DDBJ whole genome shotgun (WGS) entry which is preliminary data.</text>
</comment>
<accession>A0AAV3ZVP9</accession>
<dbReference type="Proteomes" id="UP000735302">
    <property type="component" value="Unassembled WGS sequence"/>
</dbReference>
<evidence type="ECO:0000313" key="2">
    <source>
        <dbReference type="Proteomes" id="UP000735302"/>
    </source>
</evidence>
<name>A0AAV3ZVP9_9GAST</name>
<evidence type="ECO:0000313" key="1">
    <source>
        <dbReference type="EMBL" id="GFO03041.1"/>
    </source>
</evidence>
<evidence type="ECO:0008006" key="3">
    <source>
        <dbReference type="Google" id="ProtNLM"/>
    </source>
</evidence>
<organism evidence="1 2">
    <name type="scientific">Plakobranchus ocellatus</name>
    <dbReference type="NCBI Taxonomy" id="259542"/>
    <lineage>
        <taxon>Eukaryota</taxon>
        <taxon>Metazoa</taxon>
        <taxon>Spiralia</taxon>
        <taxon>Lophotrochozoa</taxon>
        <taxon>Mollusca</taxon>
        <taxon>Gastropoda</taxon>
        <taxon>Heterobranchia</taxon>
        <taxon>Euthyneura</taxon>
        <taxon>Panpulmonata</taxon>
        <taxon>Sacoglossa</taxon>
        <taxon>Placobranchoidea</taxon>
        <taxon>Plakobranchidae</taxon>
        <taxon>Plakobranchus</taxon>
    </lineage>
</organism>
<proteinExistence type="predicted"/>
<sequence>MKQPISSDTNHDCSGVVGTLRYPAYSAGLDRANEENKRIAPVRPVLIADKALNAPSFGSADSFVFRIDLTALACNSDFKSYVCMVSPTIDVAGISRAITFDPYCNLCTQQYTFCICPCRGTFNSASIRALRSDLEVQVHNTKSIQWIRAVRRLDNLVITPTNLNAPSVSDVTQSLPICRPF</sequence>